<evidence type="ECO:0000313" key="1">
    <source>
        <dbReference type="EMBL" id="KAK3752089.1"/>
    </source>
</evidence>
<dbReference type="AlphaFoldDB" id="A0AAE0YNA7"/>
<keyword evidence="2" id="KW-1185">Reference proteome</keyword>
<dbReference type="Proteomes" id="UP001283361">
    <property type="component" value="Unassembled WGS sequence"/>
</dbReference>
<sequence length="289" mass="32863">MKNKIQQTDSYVECECVRSGILDNWYQTAEQWAQSITATAHFHTGASLGCQDKSTGKHVCVWHATPRFKKILSFVIHTLAVLSHNSRLEICLMEGFEFCHPHIDSIEPQPCSTSNFLERAGMISLCFATVVEYISAQHHTVSQILTQTGQQRSADFLRTFEEQTGKDSNLPCRQKPVLNPRLKCLYPSADMKAGWLAQNQANCFLVYEQETPRFPYSVLYRILKLANRTRKKDGDMRLGVLVGSHREYGASRVFVIPIRKRLISRLFSEKTCHVSAGFYSVRARAALQV</sequence>
<organism evidence="1 2">
    <name type="scientific">Elysia crispata</name>
    <name type="common">lettuce slug</name>
    <dbReference type="NCBI Taxonomy" id="231223"/>
    <lineage>
        <taxon>Eukaryota</taxon>
        <taxon>Metazoa</taxon>
        <taxon>Spiralia</taxon>
        <taxon>Lophotrochozoa</taxon>
        <taxon>Mollusca</taxon>
        <taxon>Gastropoda</taxon>
        <taxon>Heterobranchia</taxon>
        <taxon>Euthyneura</taxon>
        <taxon>Panpulmonata</taxon>
        <taxon>Sacoglossa</taxon>
        <taxon>Placobranchoidea</taxon>
        <taxon>Plakobranchidae</taxon>
        <taxon>Elysia</taxon>
    </lineage>
</organism>
<protein>
    <submittedName>
        <fullName evidence="1">Uncharacterized protein</fullName>
    </submittedName>
</protein>
<gene>
    <name evidence="1" type="ORF">RRG08_014366</name>
</gene>
<evidence type="ECO:0000313" key="2">
    <source>
        <dbReference type="Proteomes" id="UP001283361"/>
    </source>
</evidence>
<name>A0AAE0YNA7_9GAST</name>
<comment type="caution">
    <text evidence="1">The sequence shown here is derived from an EMBL/GenBank/DDBJ whole genome shotgun (WGS) entry which is preliminary data.</text>
</comment>
<reference evidence="1" key="1">
    <citation type="journal article" date="2023" name="G3 (Bethesda)">
        <title>A reference genome for the long-term kleptoplast-retaining sea slug Elysia crispata morphotype clarki.</title>
        <authorList>
            <person name="Eastman K.E."/>
            <person name="Pendleton A.L."/>
            <person name="Shaikh M.A."/>
            <person name="Suttiyut T."/>
            <person name="Ogas R."/>
            <person name="Tomko P."/>
            <person name="Gavelis G."/>
            <person name="Widhalm J.R."/>
            <person name="Wisecaver J.H."/>
        </authorList>
    </citation>
    <scope>NUCLEOTIDE SEQUENCE</scope>
    <source>
        <strain evidence="1">ECLA1</strain>
    </source>
</reference>
<accession>A0AAE0YNA7</accession>
<proteinExistence type="predicted"/>
<dbReference type="EMBL" id="JAWDGP010005786">
    <property type="protein sequence ID" value="KAK3752089.1"/>
    <property type="molecule type" value="Genomic_DNA"/>
</dbReference>